<name>A0A376P7L4_ECOLX</name>
<protein>
    <submittedName>
        <fullName evidence="2">Uncharacterized protein</fullName>
    </submittedName>
</protein>
<organism evidence="2 3">
    <name type="scientific">Escherichia coli</name>
    <dbReference type="NCBI Taxonomy" id="562"/>
    <lineage>
        <taxon>Bacteria</taxon>
        <taxon>Pseudomonadati</taxon>
        <taxon>Pseudomonadota</taxon>
        <taxon>Gammaproteobacteria</taxon>
        <taxon>Enterobacterales</taxon>
        <taxon>Enterobacteriaceae</taxon>
        <taxon>Escherichia</taxon>
    </lineage>
</organism>
<proteinExistence type="predicted"/>
<evidence type="ECO:0000313" key="2">
    <source>
        <dbReference type="EMBL" id="STH74480.1"/>
    </source>
</evidence>
<dbReference type="EMBL" id="UGBT01000002">
    <property type="protein sequence ID" value="STH74480.1"/>
    <property type="molecule type" value="Genomic_DNA"/>
</dbReference>
<dbReference type="Proteomes" id="UP000254428">
    <property type="component" value="Unassembled WGS sequence"/>
</dbReference>
<keyword evidence="1" id="KW-0732">Signal</keyword>
<feature type="chain" id="PRO_5016581422" evidence="1">
    <location>
        <begin position="22"/>
        <end position="36"/>
    </location>
</feature>
<dbReference type="AlphaFoldDB" id="A0A376P7L4"/>
<accession>A0A376P7L4</accession>
<evidence type="ECO:0000256" key="1">
    <source>
        <dbReference type="SAM" id="SignalP"/>
    </source>
</evidence>
<reference evidence="2 3" key="1">
    <citation type="submission" date="2018-06" db="EMBL/GenBank/DDBJ databases">
        <authorList>
            <consortium name="Pathogen Informatics"/>
            <person name="Doyle S."/>
        </authorList>
    </citation>
    <scope>NUCLEOTIDE SEQUENCE [LARGE SCALE GENOMIC DNA]</scope>
    <source>
        <strain evidence="2 3">NCTC11341</strain>
    </source>
</reference>
<feature type="signal peptide" evidence="1">
    <location>
        <begin position="1"/>
        <end position="21"/>
    </location>
</feature>
<sequence>MKQKSKSAAIAAIATALTASLAPGASQKHDTTNNSY</sequence>
<gene>
    <name evidence="2" type="ORF">NCTC11341_06226</name>
</gene>
<evidence type="ECO:0000313" key="3">
    <source>
        <dbReference type="Proteomes" id="UP000254428"/>
    </source>
</evidence>